<evidence type="ECO:0000313" key="9">
    <source>
        <dbReference type="EMBL" id="OLL26596.1"/>
    </source>
</evidence>
<feature type="domain" description="Histone-binding protein RBBP4-like N-terminal" evidence="8">
    <location>
        <begin position="92"/>
        <end position="158"/>
    </location>
</feature>
<dbReference type="SMART" id="SM00320">
    <property type="entry name" value="WD40"/>
    <property type="match status" value="5"/>
</dbReference>
<dbReference type="PROSITE" id="PS50294">
    <property type="entry name" value="WD_REPEATS_REGION"/>
    <property type="match status" value="2"/>
</dbReference>
<protein>
    <recommendedName>
        <fullName evidence="5">Glutamate-rich WD repeat-containing protein 1</fullName>
    </recommendedName>
</protein>
<organism evidence="9 10">
    <name type="scientific">Neolecta irregularis (strain DAH-3)</name>
    <dbReference type="NCBI Taxonomy" id="1198029"/>
    <lineage>
        <taxon>Eukaryota</taxon>
        <taxon>Fungi</taxon>
        <taxon>Dikarya</taxon>
        <taxon>Ascomycota</taxon>
        <taxon>Taphrinomycotina</taxon>
        <taxon>Neolectales</taxon>
        <taxon>Neolectaceae</taxon>
        <taxon>Neolecta</taxon>
    </lineage>
</organism>
<accession>A0A1U7LV89</accession>
<dbReference type="PANTHER" id="PTHR45903:SF1">
    <property type="entry name" value="GLUTAMATE-RICH WD REPEAT-CONTAINING PROTEIN 1"/>
    <property type="match status" value="1"/>
</dbReference>
<dbReference type="SUPFAM" id="SSF50978">
    <property type="entry name" value="WD40 repeat-like"/>
    <property type="match status" value="1"/>
</dbReference>
<evidence type="ECO:0000313" key="10">
    <source>
        <dbReference type="Proteomes" id="UP000186594"/>
    </source>
</evidence>
<dbReference type="Pfam" id="PF12265">
    <property type="entry name" value="CAF1C_H4-bd"/>
    <property type="match status" value="1"/>
</dbReference>
<dbReference type="OMA" id="RHWKPNA"/>
<feature type="region of interest" description="Disordered" evidence="7">
    <location>
        <begin position="1"/>
        <end position="24"/>
    </location>
</feature>
<evidence type="ECO:0000256" key="1">
    <source>
        <dbReference type="ARBA" id="ARBA00004123"/>
    </source>
</evidence>
<feature type="repeat" description="WD" evidence="6">
    <location>
        <begin position="386"/>
        <end position="421"/>
    </location>
</feature>
<feature type="compositionally biased region" description="Acidic residues" evidence="7">
    <location>
        <begin position="56"/>
        <end position="70"/>
    </location>
</feature>
<keyword evidence="10" id="KW-1185">Reference proteome</keyword>
<feature type="region of interest" description="Disordered" evidence="7">
    <location>
        <begin position="56"/>
        <end position="80"/>
    </location>
</feature>
<dbReference type="InterPro" id="IPR051972">
    <property type="entry name" value="Glutamate-rich_WD_repeat"/>
</dbReference>
<feature type="repeat" description="WD" evidence="6">
    <location>
        <begin position="292"/>
        <end position="334"/>
    </location>
</feature>
<evidence type="ECO:0000256" key="6">
    <source>
        <dbReference type="PROSITE-ProRule" id="PRU00221"/>
    </source>
</evidence>
<dbReference type="InterPro" id="IPR022052">
    <property type="entry name" value="Histone-bd_RBBP4-like_N"/>
</dbReference>
<evidence type="ECO:0000256" key="4">
    <source>
        <dbReference type="ARBA" id="ARBA00023242"/>
    </source>
</evidence>
<reference evidence="9 10" key="1">
    <citation type="submission" date="2016-04" db="EMBL/GenBank/DDBJ databases">
        <title>Evolutionary innovation and constraint leading to complex multicellularity in the Ascomycota.</title>
        <authorList>
            <person name="Cisse O."/>
            <person name="Nguyen A."/>
            <person name="Hewitt D.A."/>
            <person name="Jedd G."/>
            <person name="Stajich J.E."/>
        </authorList>
    </citation>
    <scope>NUCLEOTIDE SEQUENCE [LARGE SCALE GENOMIC DNA]</scope>
    <source>
        <strain evidence="9 10">DAH-3</strain>
    </source>
</reference>
<dbReference type="AlphaFoldDB" id="A0A1U7LV89"/>
<evidence type="ECO:0000256" key="7">
    <source>
        <dbReference type="SAM" id="MobiDB-lite"/>
    </source>
</evidence>
<dbReference type="InterPro" id="IPR036322">
    <property type="entry name" value="WD40_repeat_dom_sf"/>
</dbReference>
<evidence type="ECO:0000256" key="3">
    <source>
        <dbReference type="ARBA" id="ARBA00022737"/>
    </source>
</evidence>
<gene>
    <name evidence="9" type="ORF">NEOLI_003150</name>
</gene>
<dbReference type="EMBL" id="LXFE01000161">
    <property type="protein sequence ID" value="OLL26596.1"/>
    <property type="molecule type" value="Genomic_DNA"/>
</dbReference>
<evidence type="ECO:0000256" key="2">
    <source>
        <dbReference type="ARBA" id="ARBA00022574"/>
    </source>
</evidence>
<name>A0A1U7LV89_NEOID</name>
<dbReference type="STRING" id="1198029.A0A1U7LV89"/>
<proteinExistence type="predicted"/>
<dbReference type="InterPro" id="IPR015943">
    <property type="entry name" value="WD40/YVTN_repeat-like_dom_sf"/>
</dbReference>
<dbReference type="PRINTS" id="PR00320">
    <property type="entry name" value="GPROTEINBRPT"/>
</dbReference>
<dbReference type="InterPro" id="IPR001680">
    <property type="entry name" value="WD40_rpt"/>
</dbReference>
<dbReference type="InterPro" id="IPR020472">
    <property type="entry name" value="WD40_PAC1"/>
</dbReference>
<dbReference type="Gene3D" id="2.130.10.10">
    <property type="entry name" value="YVTN repeat-like/Quinoprotein amine dehydrogenase"/>
    <property type="match status" value="1"/>
</dbReference>
<dbReference type="PANTHER" id="PTHR45903">
    <property type="entry name" value="GLUTAMATE-RICH WD REPEAT-CONTAINING PROTEIN 1"/>
    <property type="match status" value="1"/>
</dbReference>
<dbReference type="GO" id="GO:0005730">
    <property type="term" value="C:nucleolus"/>
    <property type="evidence" value="ECO:0007669"/>
    <property type="project" value="EnsemblFungi"/>
</dbReference>
<dbReference type="Pfam" id="PF00400">
    <property type="entry name" value="WD40"/>
    <property type="match status" value="3"/>
</dbReference>
<dbReference type="Proteomes" id="UP000186594">
    <property type="component" value="Unassembled WGS sequence"/>
</dbReference>
<dbReference type="PROSITE" id="PS50082">
    <property type="entry name" value="WD_REPEATS_2"/>
    <property type="match status" value="2"/>
</dbReference>
<sequence length="487" mass="54226">MVKRTGEDSPSQPLKDGERQVDDVDMIGTLEHEMGEFEDVWGDDLESDEEIVIAGDDDNDDELLQQDDEKDMPLEPNASNVYLPSRPLGENEVLEADQSAYELLHSVNVTWPSLSFDVIRDNLGEERQTFPQTVYFVTGSQADITKNNQLTILKLSQLYKTHIDDDASDISDDSNIDEDSLLESRTIPINGGTNRVRVSPHYHHGTLVSTWNETGKVYIYDIATHVSSFDVPGTVIHPENNKPIHIISNHKTEGYAMDWSGLVPGKLATGDNDSKIYITSREEASWTTEKAFFGHAGSVEDLQWSPSEKSVFASSSSDSTIKVWDVRNKKRSFALSVTAHPGTDVNVLSWNKKVSYLLASGADDGAWSVWDLRNFKGENPSPVASFKWHTAPITSIEWHPTEDSVIAVSGADDQVTLWDLSVELDEEEEASRKEMARNGAEIPNQLMFIHQGQESIKEVHWHPQIPGTVITTALSGFNGSLLLCEID</sequence>
<evidence type="ECO:0000259" key="8">
    <source>
        <dbReference type="Pfam" id="PF12265"/>
    </source>
</evidence>
<comment type="caution">
    <text evidence="9">The sequence shown here is derived from an EMBL/GenBank/DDBJ whole genome shotgun (WGS) entry which is preliminary data.</text>
</comment>
<evidence type="ECO:0000256" key="5">
    <source>
        <dbReference type="ARBA" id="ARBA00040876"/>
    </source>
</evidence>
<dbReference type="InterPro" id="IPR019775">
    <property type="entry name" value="WD40_repeat_CS"/>
</dbReference>
<dbReference type="PROSITE" id="PS00678">
    <property type="entry name" value="WD_REPEATS_1"/>
    <property type="match status" value="1"/>
</dbReference>
<comment type="subcellular location">
    <subcellularLocation>
        <location evidence="1">Nucleus</location>
    </subcellularLocation>
</comment>
<dbReference type="GO" id="GO:0051082">
    <property type="term" value="F:unfolded protein binding"/>
    <property type="evidence" value="ECO:0007669"/>
    <property type="project" value="EnsemblFungi"/>
</dbReference>
<dbReference type="OrthoDB" id="2161379at2759"/>
<keyword evidence="3" id="KW-0677">Repeat</keyword>
<keyword evidence="4" id="KW-0539">Nucleus</keyword>
<keyword evidence="2 6" id="KW-0853">WD repeat</keyword>
<dbReference type="GO" id="GO:0042254">
    <property type="term" value="P:ribosome biogenesis"/>
    <property type="evidence" value="ECO:0007669"/>
    <property type="project" value="EnsemblFungi"/>
</dbReference>